<dbReference type="InterPro" id="IPR001584">
    <property type="entry name" value="Integrase_cat-core"/>
</dbReference>
<dbReference type="SUPFAM" id="SSF56672">
    <property type="entry name" value="DNA/RNA polymerases"/>
    <property type="match status" value="1"/>
</dbReference>
<dbReference type="InParanoid" id="A0A1X7TWG5"/>
<dbReference type="SUPFAM" id="SSF53098">
    <property type="entry name" value="Ribonuclease H-like"/>
    <property type="match status" value="1"/>
</dbReference>
<dbReference type="InterPro" id="IPR043502">
    <property type="entry name" value="DNA/RNA_pol_sf"/>
</dbReference>
<proteinExistence type="predicted"/>
<reference evidence="3" key="1">
    <citation type="submission" date="2017-05" db="UniProtKB">
        <authorList>
            <consortium name="EnsemblMetazoa"/>
        </authorList>
    </citation>
    <scope>IDENTIFICATION</scope>
</reference>
<dbReference type="Pfam" id="PF18701">
    <property type="entry name" value="DUF5641"/>
    <property type="match status" value="1"/>
</dbReference>
<organism evidence="3">
    <name type="scientific">Amphimedon queenslandica</name>
    <name type="common">Sponge</name>
    <dbReference type="NCBI Taxonomy" id="400682"/>
    <lineage>
        <taxon>Eukaryota</taxon>
        <taxon>Metazoa</taxon>
        <taxon>Porifera</taxon>
        <taxon>Demospongiae</taxon>
        <taxon>Heteroscleromorpha</taxon>
        <taxon>Haplosclerida</taxon>
        <taxon>Niphatidae</taxon>
        <taxon>Amphimedon</taxon>
    </lineage>
</organism>
<evidence type="ECO:0000259" key="2">
    <source>
        <dbReference type="PROSITE" id="PS50994"/>
    </source>
</evidence>
<dbReference type="OrthoDB" id="6608729at2759"/>
<dbReference type="PROSITE" id="PS50994">
    <property type="entry name" value="INTEGRASE"/>
    <property type="match status" value="1"/>
</dbReference>
<feature type="compositionally biased region" description="Acidic residues" evidence="1">
    <location>
        <begin position="450"/>
        <end position="460"/>
    </location>
</feature>
<feature type="region of interest" description="Disordered" evidence="1">
    <location>
        <begin position="450"/>
        <end position="497"/>
    </location>
</feature>
<dbReference type="eggNOG" id="KOG0017">
    <property type="taxonomic scope" value="Eukaryota"/>
</dbReference>
<dbReference type="AlphaFoldDB" id="A0A1X7TWG5"/>
<dbReference type="GO" id="GO:0003676">
    <property type="term" value="F:nucleic acid binding"/>
    <property type="evidence" value="ECO:0007669"/>
    <property type="project" value="InterPro"/>
</dbReference>
<name>A0A1X7TWG5_AMPQE</name>
<dbReference type="Gene3D" id="3.30.420.10">
    <property type="entry name" value="Ribonuclease H-like superfamily/Ribonuclease H"/>
    <property type="match status" value="1"/>
</dbReference>
<evidence type="ECO:0000256" key="1">
    <source>
        <dbReference type="SAM" id="MobiDB-lite"/>
    </source>
</evidence>
<dbReference type="PANTHER" id="PTHR47331">
    <property type="entry name" value="PHD-TYPE DOMAIN-CONTAINING PROTEIN"/>
    <property type="match status" value="1"/>
</dbReference>
<dbReference type="EnsemblMetazoa" id="Aqu2.1.19571_001">
    <property type="protein sequence ID" value="Aqu2.1.19571_001"/>
    <property type="gene ID" value="Aqu2.1.19571"/>
</dbReference>
<feature type="compositionally biased region" description="Basic and acidic residues" evidence="1">
    <location>
        <begin position="461"/>
        <end position="490"/>
    </location>
</feature>
<accession>A0A1X7TWG5</accession>
<feature type="domain" description="Integrase catalytic" evidence="2">
    <location>
        <begin position="125"/>
        <end position="319"/>
    </location>
</feature>
<dbReference type="InterPro" id="IPR012337">
    <property type="entry name" value="RNaseH-like_sf"/>
</dbReference>
<dbReference type="InterPro" id="IPR040676">
    <property type="entry name" value="DUF5641"/>
</dbReference>
<dbReference type="GO" id="GO:0015074">
    <property type="term" value="P:DNA integration"/>
    <property type="evidence" value="ECO:0007669"/>
    <property type="project" value="InterPro"/>
</dbReference>
<dbReference type="InterPro" id="IPR036397">
    <property type="entry name" value="RNaseH_sf"/>
</dbReference>
<evidence type="ECO:0000313" key="3">
    <source>
        <dbReference type="EnsemblMetazoa" id="Aqu2.1.19571_001"/>
    </source>
</evidence>
<protein>
    <recommendedName>
        <fullName evidence="2">Integrase catalytic domain-containing protein</fullName>
    </recommendedName>
</protein>
<dbReference type="PANTHER" id="PTHR47331:SF1">
    <property type="entry name" value="GAG-LIKE PROTEIN"/>
    <property type="match status" value="1"/>
</dbReference>
<dbReference type="STRING" id="400682.A0A1X7TWG5"/>
<sequence>MISIAEKDRNALRFLWVKNPLEESSDYTVLRFTRVVFGVSSSPFLLNATVHYHLTLNLELQKALVSKLLRSFYVDDVITGANTVKEAFSLYTESKELMRKGGFNLCKFNTNDPALQERISLNEGTCTAPEADETYTQMALNKVQTKLRGERKVLGLIWNVDDDEMVYDLRNVVDTVTEVGPTKRQIVSLTGRSFRRFTSRRGTPLKVISDNGTTFTSAAKVINSIVTDRAVSEYMSGLRVDWRFNLEKAPWWGGLFERMIGLMKRCLRKIIGRSGLTYDELLTAIIEVESILNSRPLCFIASDDLEEPLTPSHLITGRRLTNIPDELCYRRINEEFNDEVSPTLLNRRLRYLHAVLDKFWVRWRDEYLLSLRERYTREQKSCSPRKIKVGDVVIVHSDEKARSFWKLGRVEEIIMGADGNARGGVVRLLSKGKRTTLLKRPVQKLIPLEVEESPEMEESPDIERTDPTVDASEKKKEDDREGTVIEDGNRKSTRPRRIAAVEARDKILARLCEN</sequence>